<sequence length="97" mass="11106">MPHWELLAFDTAAHAGVFLLLAALYIFSARRQQRFPRLRRRAYLWVFVFCTGLGLLIEFLQTQMDLGRQGDWGDGISDTLGTVAGLGLMRLGQRYWS</sequence>
<keyword evidence="1" id="KW-0472">Membrane</keyword>
<proteinExistence type="predicted"/>
<feature type="transmembrane region" description="Helical" evidence="1">
    <location>
        <begin position="12"/>
        <end position="30"/>
    </location>
</feature>
<keyword evidence="4" id="KW-1185">Reference proteome</keyword>
<evidence type="ECO:0000256" key="1">
    <source>
        <dbReference type="SAM" id="Phobius"/>
    </source>
</evidence>
<reference evidence="4" key="1">
    <citation type="journal article" date="2019" name="Int. J. Syst. Evol. Microbiol.">
        <title>The Global Catalogue of Microorganisms (GCM) 10K type strain sequencing project: providing services to taxonomists for standard genome sequencing and annotation.</title>
        <authorList>
            <consortium name="The Broad Institute Genomics Platform"/>
            <consortium name="The Broad Institute Genome Sequencing Center for Infectious Disease"/>
            <person name="Wu L."/>
            <person name="Ma J."/>
        </authorList>
    </citation>
    <scope>NUCLEOTIDE SEQUENCE [LARGE SCALE GENOMIC DNA]</scope>
    <source>
        <strain evidence="4">JCM 17924</strain>
    </source>
</reference>
<evidence type="ECO:0000259" key="2">
    <source>
        <dbReference type="Pfam" id="PF04892"/>
    </source>
</evidence>
<dbReference type="RefSeq" id="WP_345224256.1">
    <property type="nucleotide sequence ID" value="NZ_BAABHA010000006.1"/>
</dbReference>
<feature type="transmembrane region" description="Helical" evidence="1">
    <location>
        <begin position="42"/>
        <end position="60"/>
    </location>
</feature>
<keyword evidence="1" id="KW-0812">Transmembrane</keyword>
<accession>A0ABP8J013</accession>
<gene>
    <name evidence="3" type="ORF">GCM10023186_22680</name>
</gene>
<feature type="domain" description="VanZ-like" evidence="2">
    <location>
        <begin position="17"/>
        <end position="91"/>
    </location>
</feature>
<dbReference type="Proteomes" id="UP001500454">
    <property type="component" value="Unassembled WGS sequence"/>
</dbReference>
<dbReference type="Pfam" id="PF04892">
    <property type="entry name" value="VanZ"/>
    <property type="match status" value="1"/>
</dbReference>
<name>A0ABP8J013_9BACT</name>
<dbReference type="NCBIfam" id="NF037970">
    <property type="entry name" value="vanZ_1"/>
    <property type="match status" value="1"/>
</dbReference>
<dbReference type="InterPro" id="IPR006976">
    <property type="entry name" value="VanZ-like"/>
</dbReference>
<dbReference type="PANTHER" id="PTHR28008">
    <property type="entry name" value="DOMAIN PROTEIN, PUTATIVE (AFU_ORTHOLOGUE AFUA_3G10980)-RELATED"/>
    <property type="match status" value="1"/>
</dbReference>
<evidence type="ECO:0000313" key="4">
    <source>
        <dbReference type="Proteomes" id="UP001500454"/>
    </source>
</evidence>
<dbReference type="PANTHER" id="PTHR28008:SF1">
    <property type="entry name" value="DOMAIN PROTEIN, PUTATIVE (AFU_ORTHOLOGUE AFUA_3G10980)-RELATED"/>
    <property type="match status" value="1"/>
</dbReference>
<protein>
    <recommendedName>
        <fullName evidence="2">VanZ-like domain-containing protein</fullName>
    </recommendedName>
</protein>
<organism evidence="3 4">
    <name type="scientific">Hymenobacter koreensis</name>
    <dbReference type="NCBI Taxonomy" id="1084523"/>
    <lineage>
        <taxon>Bacteria</taxon>
        <taxon>Pseudomonadati</taxon>
        <taxon>Bacteroidota</taxon>
        <taxon>Cytophagia</taxon>
        <taxon>Cytophagales</taxon>
        <taxon>Hymenobacteraceae</taxon>
        <taxon>Hymenobacter</taxon>
    </lineage>
</organism>
<keyword evidence="1" id="KW-1133">Transmembrane helix</keyword>
<evidence type="ECO:0000313" key="3">
    <source>
        <dbReference type="EMBL" id="GAA4382411.1"/>
    </source>
</evidence>
<dbReference type="EMBL" id="BAABHA010000006">
    <property type="protein sequence ID" value="GAA4382411.1"/>
    <property type="molecule type" value="Genomic_DNA"/>
</dbReference>
<comment type="caution">
    <text evidence="3">The sequence shown here is derived from an EMBL/GenBank/DDBJ whole genome shotgun (WGS) entry which is preliminary data.</text>
</comment>